<keyword evidence="2" id="KW-1185">Reference proteome</keyword>
<dbReference type="eggNOG" id="COG1410">
    <property type="taxonomic scope" value="Bacteria"/>
</dbReference>
<sequence length="251" mass="25718">MAGCDGGARRVAAGVAAAPTYHDLAIMSMDRGEVLRYMGYHGQGLGPDLGSRIDEAMARCLEVSRPRAAVAVFEVAGRTDDGVPEVSLAGTPLVLRGSSIARHLDGAVAAGVMAVTLGMGDERELHRLSLVDPVGQVLFDAASTTLVERAADAAEALLVGAAAAGGLHCNVRFSPGYGDLPMDTQPPLLAALGASRLGITLSPTYLMTPTKSVTAVVGLFDTPQAGAHASCADCLCSDFCIIRRTGTTCHG</sequence>
<reference evidence="1 2" key="1">
    <citation type="submission" date="2013-08" db="EMBL/GenBank/DDBJ databases">
        <authorList>
            <person name="Durkin A.S."/>
            <person name="Haft D.R."/>
            <person name="McCorrison J."/>
            <person name="Torralba M."/>
            <person name="Gillis M."/>
            <person name="Haft D.H."/>
            <person name="Methe B."/>
            <person name="Sutton G."/>
            <person name="Nelson K.E."/>
        </authorList>
    </citation>
    <scope>NUCLEOTIDE SEQUENCE [LARGE SCALE GENOMIC DNA]</scope>
    <source>
        <strain evidence="1 2">F0195</strain>
    </source>
</reference>
<dbReference type="Gene3D" id="3.40.109.40">
    <property type="match status" value="1"/>
</dbReference>
<organism evidence="1 2">
    <name type="scientific">Olsenella profusa F0195</name>
    <dbReference type="NCBI Taxonomy" id="1125712"/>
    <lineage>
        <taxon>Bacteria</taxon>
        <taxon>Bacillati</taxon>
        <taxon>Actinomycetota</taxon>
        <taxon>Coriobacteriia</taxon>
        <taxon>Coriobacteriales</taxon>
        <taxon>Atopobiaceae</taxon>
        <taxon>Olsenella</taxon>
    </lineage>
</organism>
<dbReference type="GO" id="GO:0008705">
    <property type="term" value="F:methionine synthase activity"/>
    <property type="evidence" value="ECO:0007669"/>
    <property type="project" value="InterPro"/>
</dbReference>
<gene>
    <name evidence="1" type="ORF">HMPREF1316_0685</name>
</gene>
<evidence type="ECO:0000313" key="2">
    <source>
        <dbReference type="Proteomes" id="UP000016638"/>
    </source>
</evidence>
<dbReference type="RefSeq" id="WP_021727315.1">
    <property type="nucleotide sequence ID" value="NZ_AWEZ01000069.1"/>
</dbReference>
<name>U2SZP5_9ACTN</name>
<dbReference type="AlphaFoldDB" id="U2SZP5"/>
<dbReference type="OrthoDB" id="9816190at2"/>
<accession>U2SZP5</accession>
<comment type="caution">
    <text evidence="1">The sequence shown here is derived from an EMBL/GenBank/DDBJ whole genome shotgun (WGS) entry which is preliminary data.</text>
</comment>
<dbReference type="STRING" id="1125712.HMPREF1316_0685"/>
<protein>
    <submittedName>
        <fullName evidence="1">Vitamin B12-dependent methionine synthase, activation domain protein</fullName>
    </submittedName>
</protein>
<dbReference type="Proteomes" id="UP000016638">
    <property type="component" value="Unassembled WGS sequence"/>
</dbReference>
<evidence type="ECO:0000313" key="1">
    <source>
        <dbReference type="EMBL" id="ERL06259.1"/>
    </source>
</evidence>
<dbReference type="SUPFAM" id="SSF56507">
    <property type="entry name" value="Methionine synthase activation domain-like"/>
    <property type="match status" value="1"/>
</dbReference>
<dbReference type="InterPro" id="IPR037010">
    <property type="entry name" value="VitB12-dep_Met_synth_activ_sf"/>
</dbReference>
<dbReference type="PATRIC" id="fig|1125712.3.peg.2344"/>
<proteinExistence type="predicted"/>
<dbReference type="EMBL" id="AWEZ01000069">
    <property type="protein sequence ID" value="ERL06259.1"/>
    <property type="molecule type" value="Genomic_DNA"/>
</dbReference>